<reference evidence="2 3" key="1">
    <citation type="submission" date="2023-10" db="EMBL/GenBank/DDBJ databases">
        <title>Complete genome sequence of a Sphingomonadaceae bacterium.</title>
        <authorList>
            <person name="Yan C."/>
        </authorList>
    </citation>
    <scope>NUCLEOTIDE SEQUENCE [LARGE SCALE GENOMIC DNA]</scope>
    <source>
        <strain evidence="2 3">SCSIO 66989</strain>
    </source>
</reference>
<proteinExistence type="predicted"/>
<gene>
    <name evidence="2" type="ORF">RB602_09205</name>
</gene>
<evidence type="ECO:0000313" key="2">
    <source>
        <dbReference type="EMBL" id="WOE74038.1"/>
    </source>
</evidence>
<dbReference type="AlphaFoldDB" id="A0AA97F4T7"/>
<dbReference type="EMBL" id="CP136594">
    <property type="protein sequence ID" value="WOE74038.1"/>
    <property type="molecule type" value="Genomic_DNA"/>
</dbReference>
<organism evidence="2 3">
    <name type="scientific">Alterisphingorhabdus coralli</name>
    <dbReference type="NCBI Taxonomy" id="3071408"/>
    <lineage>
        <taxon>Bacteria</taxon>
        <taxon>Pseudomonadati</taxon>
        <taxon>Pseudomonadota</taxon>
        <taxon>Alphaproteobacteria</taxon>
        <taxon>Sphingomonadales</taxon>
        <taxon>Sphingomonadaceae</taxon>
        <taxon>Alterisphingorhabdus (ex Yan et al. 2024)</taxon>
    </lineage>
</organism>
<dbReference type="RefSeq" id="WP_317080270.1">
    <property type="nucleotide sequence ID" value="NZ_CP136594.1"/>
</dbReference>
<protein>
    <submittedName>
        <fullName evidence="2">Uncharacterized protein</fullName>
    </submittedName>
</protein>
<dbReference type="Proteomes" id="UP001302429">
    <property type="component" value="Chromosome"/>
</dbReference>
<name>A0AA97F4T7_9SPHN</name>
<feature type="region of interest" description="Disordered" evidence="1">
    <location>
        <begin position="481"/>
        <end position="502"/>
    </location>
</feature>
<evidence type="ECO:0000313" key="3">
    <source>
        <dbReference type="Proteomes" id="UP001302429"/>
    </source>
</evidence>
<keyword evidence="3" id="KW-1185">Reference proteome</keyword>
<accession>A0AA97F4T7</accession>
<sequence>MISPARSAAVNVLQGLGAQQIKELADGLGKETITENEDGTTTTTFTPTTESELLRSALQGIVGCAAGAAGGSGDCGSAAMGAAGSVAVNLLINSLTDEQDEATFDKDGNQTDADTEGDLQHSKNVTALIGLIAEGLGLDANAASTAGQIETENNQLGQENKGNLIQTSLCPPGQEAVCNTNNVIFLTTTTLGQLALQAAGGDKELAIKCAGADTSSECGVVRQRYNELSAALGAGWQQLDADTIVQRIAQIDAAESTLDQLFGDDEVRKQLTREFLADGSITSAGLEAKLAELKQREWDESTIGQLYNSVVSLFSSGDEVQPDFETETTPSGDPNDPKDKQNAIIMGMVLAVYAAAQGADVDLGNPPPFMPDQVGYTADDQPLFQDPGTDEYYVLDEQGNRQDVPLQSNVVKDYLAAKARLEQSPTPEKEIGVTRDGKTIYRDQSGNEYVKDENGRRISLQEYEGGTTNANDSLGEDATSRTIDANNPYATGDPSAPGYRRARDPNLAVGQAREDLEEAGIDASGISDQQLLDMMWDPATQKYRPNEAVQSIRLQNETGINVTGRATGSNADIMTDRGEIDLKGNNNPNGYNETQFISSINSQAKRYPETTIAIDVSNIPPSRRQSLLKRVDELRAKGIDIITFGE</sequence>
<evidence type="ECO:0000256" key="1">
    <source>
        <dbReference type="SAM" id="MobiDB-lite"/>
    </source>
</evidence>
<feature type="region of interest" description="Disordered" evidence="1">
    <location>
        <begin position="319"/>
        <end position="340"/>
    </location>
</feature>
<dbReference type="KEGG" id="acoa:RB602_09205"/>